<feature type="domain" description="Connexin cysteine-rich" evidence="11">
    <location>
        <begin position="28"/>
        <end position="95"/>
    </location>
</feature>
<organism evidence="12 13">
    <name type="scientific">Mola mola</name>
    <name type="common">Ocean sunfish</name>
    <name type="synonym">Tetraodon mola</name>
    <dbReference type="NCBI Taxonomy" id="94237"/>
    <lineage>
        <taxon>Eukaryota</taxon>
        <taxon>Metazoa</taxon>
        <taxon>Chordata</taxon>
        <taxon>Craniata</taxon>
        <taxon>Vertebrata</taxon>
        <taxon>Euteleostomi</taxon>
        <taxon>Actinopterygii</taxon>
        <taxon>Neopterygii</taxon>
        <taxon>Teleostei</taxon>
        <taxon>Neoteleostei</taxon>
        <taxon>Acanthomorphata</taxon>
        <taxon>Eupercaria</taxon>
        <taxon>Tetraodontiformes</taxon>
        <taxon>Molidae</taxon>
        <taxon>Mola</taxon>
    </lineage>
</organism>
<evidence type="ECO:0000256" key="6">
    <source>
        <dbReference type="ARBA" id="ARBA00022949"/>
    </source>
</evidence>
<proteinExistence type="inferred from homology"/>
<feature type="transmembrane region" description="Helical" evidence="10">
    <location>
        <begin position="73"/>
        <end position="96"/>
    </location>
</feature>
<protein>
    <recommendedName>
        <fullName evidence="9">Gap junction protein</fullName>
    </recommendedName>
</protein>
<name>A0A3Q3XR99_MOLML</name>
<reference evidence="12" key="2">
    <citation type="submission" date="2025-09" db="UniProtKB">
        <authorList>
            <consortium name="Ensembl"/>
        </authorList>
    </citation>
    <scope>IDENTIFICATION</scope>
</reference>
<keyword evidence="8 10" id="KW-0472">Membrane</keyword>
<dbReference type="InterPro" id="IPR000500">
    <property type="entry name" value="Connexin"/>
</dbReference>
<sequence length="147" mass="16794">MRLYDNPGQKHGGLWWTYLLSLFIKTAFEVTFLYLLHYIYDSYKLPRKVQCDVKPCPNLVDCYISRPTEKTVFTYFMVGASVVCVVLNICEIFYLISSRMANRKHRGSAHISSRKVVTNMDCSGSDLNSYTCSGPLQSKQPALNLCV</sequence>
<evidence type="ECO:0000259" key="11">
    <source>
        <dbReference type="SMART" id="SM01089"/>
    </source>
</evidence>
<evidence type="ECO:0000313" key="12">
    <source>
        <dbReference type="Ensembl" id="ENSMMOP00000028151.1"/>
    </source>
</evidence>
<comment type="subunit">
    <text evidence="9">A connexon is composed of a hexamer of connexins.</text>
</comment>
<dbReference type="AlphaFoldDB" id="A0A3Q3XR99"/>
<dbReference type="GO" id="GO:0007267">
    <property type="term" value="P:cell-cell signaling"/>
    <property type="evidence" value="ECO:0007669"/>
    <property type="project" value="TreeGrafter"/>
</dbReference>
<dbReference type="GO" id="GO:0005922">
    <property type="term" value="C:connexin complex"/>
    <property type="evidence" value="ECO:0007669"/>
    <property type="project" value="InterPro"/>
</dbReference>
<dbReference type="PANTHER" id="PTHR11984:SF65">
    <property type="entry name" value="GAP JUNCTION BETA-3 PROTEIN"/>
    <property type="match status" value="1"/>
</dbReference>
<evidence type="ECO:0000256" key="9">
    <source>
        <dbReference type="RuleBase" id="RU000630"/>
    </source>
</evidence>
<dbReference type="PROSITE" id="PS00408">
    <property type="entry name" value="CONNEXINS_2"/>
    <property type="match status" value="1"/>
</dbReference>
<comment type="similarity">
    <text evidence="9">Belongs to the connexin family.</text>
</comment>
<evidence type="ECO:0000256" key="4">
    <source>
        <dbReference type="ARBA" id="ARBA00022692"/>
    </source>
</evidence>
<keyword evidence="3" id="KW-1003">Cell membrane</keyword>
<accession>A0A3Q3XR99</accession>
<dbReference type="PANTHER" id="PTHR11984">
    <property type="entry name" value="CONNEXIN"/>
    <property type="match status" value="1"/>
</dbReference>
<keyword evidence="13" id="KW-1185">Reference proteome</keyword>
<dbReference type="InterPro" id="IPR017990">
    <property type="entry name" value="Connexin_CS"/>
</dbReference>
<keyword evidence="4 9" id="KW-0812">Transmembrane</keyword>
<dbReference type="Proteomes" id="UP000261620">
    <property type="component" value="Unplaced"/>
</dbReference>
<comment type="function">
    <text evidence="9">One gap junction consists of a cluster of closely packed pairs of transmembrane channels, the connexons, through which materials of low MW diffuse from one cell to a neighboring cell.</text>
</comment>
<dbReference type="STRING" id="94237.ENSMMOP00000028151"/>
<dbReference type="InterPro" id="IPR013092">
    <property type="entry name" value="Connexin_N"/>
</dbReference>
<evidence type="ECO:0000256" key="7">
    <source>
        <dbReference type="ARBA" id="ARBA00022989"/>
    </source>
</evidence>
<keyword evidence="5 9" id="KW-0303">Gap junction</keyword>
<evidence type="ECO:0000256" key="5">
    <source>
        <dbReference type="ARBA" id="ARBA00022868"/>
    </source>
</evidence>
<evidence type="ECO:0000256" key="1">
    <source>
        <dbReference type="ARBA" id="ARBA00004610"/>
    </source>
</evidence>
<dbReference type="PRINTS" id="PR00206">
    <property type="entry name" value="CONNEXIN"/>
</dbReference>
<keyword evidence="6" id="KW-0965">Cell junction</keyword>
<dbReference type="Pfam" id="PF00029">
    <property type="entry name" value="Connexin"/>
    <property type="match status" value="1"/>
</dbReference>
<evidence type="ECO:0000256" key="2">
    <source>
        <dbReference type="ARBA" id="ARBA00004651"/>
    </source>
</evidence>
<dbReference type="Gene3D" id="1.20.1440.80">
    <property type="entry name" value="Gap junction channel protein cysteine-rich domain"/>
    <property type="match status" value="1"/>
</dbReference>
<evidence type="ECO:0000256" key="8">
    <source>
        <dbReference type="ARBA" id="ARBA00023136"/>
    </source>
</evidence>
<dbReference type="InterPro" id="IPR038359">
    <property type="entry name" value="Connexin_N_sf"/>
</dbReference>
<keyword evidence="7 10" id="KW-1133">Transmembrane helix</keyword>
<comment type="subcellular location">
    <subcellularLocation>
        <location evidence="1">Cell junction</location>
        <location evidence="1">Gap junction</location>
    </subcellularLocation>
    <subcellularLocation>
        <location evidence="2 9">Cell membrane</location>
        <topology evidence="2 9">Multi-pass membrane protein</topology>
    </subcellularLocation>
</comment>
<evidence type="ECO:0000313" key="13">
    <source>
        <dbReference type="Proteomes" id="UP000261620"/>
    </source>
</evidence>
<evidence type="ECO:0000256" key="3">
    <source>
        <dbReference type="ARBA" id="ARBA00022475"/>
    </source>
</evidence>
<dbReference type="Ensembl" id="ENSMMOT00000028627.1">
    <property type="protein sequence ID" value="ENSMMOP00000028151.1"/>
    <property type="gene ID" value="ENSMMOG00000021275.1"/>
</dbReference>
<dbReference type="InterPro" id="IPR019570">
    <property type="entry name" value="Connexin_CCC"/>
</dbReference>
<evidence type="ECO:0000256" key="10">
    <source>
        <dbReference type="SAM" id="Phobius"/>
    </source>
</evidence>
<dbReference type="SMART" id="SM01089">
    <property type="entry name" value="Connexin_CCC"/>
    <property type="match status" value="1"/>
</dbReference>
<feature type="transmembrane region" description="Helical" evidence="10">
    <location>
        <begin position="12"/>
        <end position="40"/>
    </location>
</feature>
<reference evidence="12" key="1">
    <citation type="submission" date="2025-08" db="UniProtKB">
        <authorList>
            <consortium name="Ensembl"/>
        </authorList>
    </citation>
    <scope>IDENTIFICATION</scope>
</reference>
<dbReference type="GO" id="GO:0005243">
    <property type="term" value="F:gap junction channel activity"/>
    <property type="evidence" value="ECO:0007669"/>
    <property type="project" value="TreeGrafter"/>
</dbReference>